<sequence length="481" mass="57773">MFFSIMFVFLFCMFFIFLFYNNNGCLPFHYSIDNFVFYKVALSIRNLDFPTPESIGVSPVYPLLISIFDFFVRAKYSLIITDIICLLIFLIFFYKLIEYRFGKNRAFISVLLCGLNPFFLRAVFSGYSEMLSYLFLCVGVYLFILNRVKRSIIFFVFSVLIRPEYLLIFPLLLFRGGNEKKRAAAIFILLLLIFNTFFVNVFTRSHTNPFLSKYGYTFYKLKGYLEAKDKSSYLNKAFFESKEVYSTEKIEEFNSKIKDEKIKYILHSPLIYLMNVLVVIKIFIKNFWFFLISLPIFLFFYKKTIPGIYYFILISPFIFISSQPLHPENIRYFTYLIPVFSFFISYILNKRRFISLLIIIMMCFISLSYLNYYMSDSLHFNRIISFFKENSIKQKNIMTNSSWVAFETGNEWYMPPPFAENKKKFDYYVNENKIDYLVFDPDWKNLDYDFYNNRFLNQLKKDGKYFPILSERIYGIDHEIK</sequence>
<dbReference type="PANTHER" id="PTHR33908">
    <property type="entry name" value="MANNOSYLTRANSFERASE YKCB-RELATED"/>
    <property type="match status" value="1"/>
</dbReference>
<feature type="transmembrane region" description="Helical" evidence="8">
    <location>
        <begin position="152"/>
        <end position="172"/>
    </location>
</feature>
<organism evidence="9 10">
    <name type="scientific">Muiribacterium halophilum</name>
    <dbReference type="NCBI Taxonomy" id="2053465"/>
    <lineage>
        <taxon>Bacteria</taxon>
        <taxon>Candidatus Muiribacteriota</taxon>
        <taxon>Candidatus Muiribacteriia</taxon>
        <taxon>Candidatus Muiribacteriales</taxon>
        <taxon>Candidatus Muiribacteriaceae</taxon>
        <taxon>Candidatus Muiribacterium</taxon>
    </lineage>
</organism>
<feature type="transmembrane region" description="Helical" evidence="8">
    <location>
        <begin position="130"/>
        <end position="145"/>
    </location>
</feature>
<evidence type="ECO:0000256" key="8">
    <source>
        <dbReference type="SAM" id="Phobius"/>
    </source>
</evidence>
<evidence type="ECO:0000256" key="3">
    <source>
        <dbReference type="ARBA" id="ARBA00022676"/>
    </source>
</evidence>
<evidence type="ECO:0000256" key="6">
    <source>
        <dbReference type="ARBA" id="ARBA00022989"/>
    </source>
</evidence>
<accession>A0A2N5ZE81</accession>
<evidence type="ECO:0000313" key="9">
    <source>
        <dbReference type="EMBL" id="PLX16977.1"/>
    </source>
</evidence>
<feature type="transmembrane region" description="Helical" evidence="8">
    <location>
        <begin position="332"/>
        <end position="348"/>
    </location>
</feature>
<keyword evidence="5 8" id="KW-0812">Transmembrane</keyword>
<proteinExistence type="predicted"/>
<keyword evidence="6 8" id="KW-1133">Transmembrane helix</keyword>
<evidence type="ECO:0000256" key="7">
    <source>
        <dbReference type="ARBA" id="ARBA00023136"/>
    </source>
</evidence>
<feature type="transmembrane region" description="Helical" evidence="8">
    <location>
        <begin position="307"/>
        <end position="325"/>
    </location>
</feature>
<keyword evidence="2" id="KW-1003">Cell membrane</keyword>
<keyword evidence="3" id="KW-0328">Glycosyltransferase</keyword>
<evidence type="ECO:0000256" key="2">
    <source>
        <dbReference type="ARBA" id="ARBA00022475"/>
    </source>
</evidence>
<feature type="transmembrane region" description="Helical" evidence="8">
    <location>
        <begin position="184"/>
        <end position="203"/>
    </location>
</feature>
<evidence type="ECO:0000256" key="5">
    <source>
        <dbReference type="ARBA" id="ARBA00022692"/>
    </source>
</evidence>
<dbReference type="GO" id="GO:0009103">
    <property type="term" value="P:lipopolysaccharide biosynthetic process"/>
    <property type="evidence" value="ECO:0007669"/>
    <property type="project" value="UniProtKB-ARBA"/>
</dbReference>
<reference evidence="9 10" key="1">
    <citation type="submission" date="2017-11" db="EMBL/GenBank/DDBJ databases">
        <title>Genome-resolved metagenomics identifies genetic mobility, metabolic interactions, and unexpected diversity in perchlorate-reducing communities.</title>
        <authorList>
            <person name="Barnum T.P."/>
            <person name="Figueroa I.A."/>
            <person name="Carlstrom C.I."/>
            <person name="Lucas L.N."/>
            <person name="Engelbrektson A.L."/>
            <person name="Coates J.D."/>
        </authorList>
    </citation>
    <scope>NUCLEOTIDE SEQUENCE [LARGE SCALE GENOMIC DNA]</scope>
    <source>
        <strain evidence="9">BM706</strain>
    </source>
</reference>
<keyword evidence="4" id="KW-0808">Transferase</keyword>
<dbReference type="PANTHER" id="PTHR33908:SF11">
    <property type="entry name" value="MEMBRANE PROTEIN"/>
    <property type="match status" value="1"/>
</dbReference>
<comment type="subcellular location">
    <subcellularLocation>
        <location evidence="1">Cell membrane</location>
        <topology evidence="1">Multi-pass membrane protein</topology>
    </subcellularLocation>
</comment>
<dbReference type="Proteomes" id="UP000234857">
    <property type="component" value="Unassembled WGS sequence"/>
</dbReference>
<feature type="transmembrane region" description="Helical" evidence="8">
    <location>
        <begin position="76"/>
        <end position="94"/>
    </location>
</feature>
<keyword evidence="7 8" id="KW-0472">Membrane</keyword>
<name>A0A2N5ZE81_MUIH1</name>
<feature type="transmembrane region" description="Helical" evidence="8">
    <location>
        <begin position="354"/>
        <end position="374"/>
    </location>
</feature>
<dbReference type="AlphaFoldDB" id="A0A2N5ZE81"/>
<evidence type="ECO:0000313" key="10">
    <source>
        <dbReference type="Proteomes" id="UP000234857"/>
    </source>
</evidence>
<feature type="transmembrane region" description="Helical" evidence="8">
    <location>
        <begin position="106"/>
        <end position="124"/>
    </location>
</feature>
<evidence type="ECO:0000256" key="4">
    <source>
        <dbReference type="ARBA" id="ARBA00022679"/>
    </source>
</evidence>
<dbReference type="GO" id="GO:0005886">
    <property type="term" value="C:plasma membrane"/>
    <property type="evidence" value="ECO:0007669"/>
    <property type="project" value="UniProtKB-SubCell"/>
</dbReference>
<feature type="transmembrane region" description="Helical" evidence="8">
    <location>
        <begin position="270"/>
        <end position="301"/>
    </location>
</feature>
<dbReference type="EMBL" id="PKTG01000098">
    <property type="protein sequence ID" value="PLX16977.1"/>
    <property type="molecule type" value="Genomic_DNA"/>
</dbReference>
<gene>
    <name evidence="9" type="ORF">C0601_08695</name>
</gene>
<comment type="caution">
    <text evidence="9">The sequence shown here is derived from an EMBL/GenBank/DDBJ whole genome shotgun (WGS) entry which is preliminary data.</text>
</comment>
<evidence type="ECO:0000256" key="1">
    <source>
        <dbReference type="ARBA" id="ARBA00004651"/>
    </source>
</evidence>
<dbReference type="InterPro" id="IPR050297">
    <property type="entry name" value="LipidA_mod_glycosyltrf_83"/>
</dbReference>
<dbReference type="GO" id="GO:0016763">
    <property type="term" value="F:pentosyltransferase activity"/>
    <property type="evidence" value="ECO:0007669"/>
    <property type="project" value="TreeGrafter"/>
</dbReference>
<protein>
    <submittedName>
        <fullName evidence="9">Uncharacterized protein</fullName>
    </submittedName>
</protein>